<evidence type="ECO:0000313" key="1">
    <source>
        <dbReference type="EMBL" id="CCJ33089.1"/>
    </source>
</evidence>
<reference evidence="1 2" key="1">
    <citation type="journal article" date="2011" name="J. Bacteriol.">
        <title>Draft genome sequence of Caloramator australicus strain RC3T, a thermoanaerobe from the Great Artesian Basin of Australia.</title>
        <authorList>
            <person name="Ogg C.D."/>
            <person name="Patel B.K.C."/>
        </authorList>
    </citation>
    <scope>NUCLEOTIDE SEQUENCE [LARGE SCALE GENOMIC DNA]</scope>
    <source>
        <strain evidence="1 2">RC3</strain>
    </source>
</reference>
<evidence type="ECO:0000313" key="2">
    <source>
        <dbReference type="Proteomes" id="UP000007652"/>
    </source>
</evidence>
<comment type="caution">
    <text evidence="1">The sequence shown here is derived from an EMBL/GenBank/DDBJ whole genome shotgun (WGS) entry which is preliminary data.</text>
</comment>
<proteinExistence type="predicted"/>
<name>I7K6A2_9CLOT</name>
<dbReference type="AlphaFoldDB" id="I7K6A2"/>
<organism evidence="1 2">
    <name type="scientific">Caloramator australicus RC3</name>
    <dbReference type="NCBI Taxonomy" id="857293"/>
    <lineage>
        <taxon>Bacteria</taxon>
        <taxon>Bacillati</taxon>
        <taxon>Bacillota</taxon>
        <taxon>Clostridia</taxon>
        <taxon>Eubacteriales</taxon>
        <taxon>Clostridiaceae</taxon>
        <taxon>Caloramator</taxon>
    </lineage>
</organism>
<protein>
    <submittedName>
        <fullName evidence="1">Uncharacterized protein</fullName>
    </submittedName>
</protein>
<dbReference type="Proteomes" id="UP000007652">
    <property type="component" value="Unassembled WGS sequence"/>
</dbReference>
<gene>
    <name evidence="1" type="ORF">CAAU_1005</name>
</gene>
<keyword evidence="2" id="KW-1185">Reference proteome</keyword>
<accession>I7K6A2</accession>
<sequence length="43" mass="5061">MQPKDFDYPYKNTSGSDINIITQRVKDINNHLDFLFLLSTSNR</sequence>
<dbReference type="EMBL" id="CAKP01000056">
    <property type="protein sequence ID" value="CCJ33089.1"/>
    <property type="molecule type" value="Genomic_DNA"/>
</dbReference>